<evidence type="ECO:0000256" key="2">
    <source>
        <dbReference type="SAM" id="Coils"/>
    </source>
</evidence>
<keyword evidence="4" id="KW-1185">Reference proteome</keyword>
<feature type="non-terminal residue" evidence="3">
    <location>
        <position position="1"/>
    </location>
</feature>
<dbReference type="GO" id="GO:0042157">
    <property type="term" value="P:lipoprotein metabolic process"/>
    <property type="evidence" value="ECO:0007669"/>
    <property type="project" value="InterPro"/>
</dbReference>
<gene>
    <name evidence="3" type="ORF">A6R68_23672</name>
</gene>
<accession>A0A1A6HXA2</accession>
<evidence type="ECO:0000256" key="1">
    <source>
        <dbReference type="ARBA" id="ARBA00010090"/>
    </source>
</evidence>
<evidence type="ECO:0008006" key="5">
    <source>
        <dbReference type="Google" id="ProtNLM"/>
    </source>
</evidence>
<dbReference type="AlphaFoldDB" id="A0A1A6HXA2"/>
<comment type="similarity">
    <text evidence="1">Belongs to the apolipoprotein L family.</text>
</comment>
<dbReference type="STRING" id="56216.A0A1A6HXA2"/>
<dbReference type="OrthoDB" id="6363454at2759"/>
<dbReference type="InterPro" id="IPR008405">
    <property type="entry name" value="ApoL"/>
</dbReference>
<proteinExistence type="inferred from homology"/>
<protein>
    <recommendedName>
        <fullName evidence="5">Apolipoprotein L3</fullName>
    </recommendedName>
</protein>
<dbReference type="EMBL" id="LZPO01008077">
    <property type="protein sequence ID" value="OBS82347.1"/>
    <property type="molecule type" value="Genomic_DNA"/>
</dbReference>
<dbReference type="GO" id="GO:0008289">
    <property type="term" value="F:lipid binding"/>
    <property type="evidence" value="ECO:0007669"/>
    <property type="project" value="InterPro"/>
</dbReference>
<dbReference type="PANTHER" id="PTHR14096">
    <property type="entry name" value="APOLIPOPROTEIN L"/>
    <property type="match status" value="1"/>
</dbReference>
<dbReference type="PANTHER" id="PTHR14096:SF35">
    <property type="entry name" value="APOLIPOPROTEIN L 10A-RELATED"/>
    <property type="match status" value="1"/>
</dbReference>
<dbReference type="Proteomes" id="UP000092124">
    <property type="component" value="Unassembled WGS sequence"/>
</dbReference>
<keyword evidence="2" id="KW-0175">Coiled coil</keyword>
<evidence type="ECO:0000313" key="3">
    <source>
        <dbReference type="EMBL" id="OBS82347.1"/>
    </source>
</evidence>
<feature type="non-terminal residue" evidence="3">
    <location>
        <position position="299"/>
    </location>
</feature>
<reference evidence="3 4" key="1">
    <citation type="submission" date="2016-06" db="EMBL/GenBank/DDBJ databases">
        <title>The Draft Genome Sequence and Annotation of the Desert Woodrat Neotoma lepida.</title>
        <authorList>
            <person name="Campbell M."/>
            <person name="Oakeson K.F."/>
            <person name="Yandell M."/>
            <person name="Halpert J.R."/>
            <person name="Dearing D."/>
        </authorList>
    </citation>
    <scope>NUCLEOTIDE SEQUENCE [LARGE SCALE GENOMIC DNA]</scope>
    <source>
        <strain evidence="3">417</strain>
        <tissue evidence="3">Liver</tissue>
    </source>
</reference>
<sequence>NSTYTTVTITILNSIISTVIIQKTLPRGHMVAGGIVEEVTDFLTDTLSREDLKRLITEDGPWKAFVEAAELSSEDEAAIRGALEKHLAQESTEENDEPQKELQKKRFLEEFPELKRKLEEHIRKLQALADHLDQVHKGCTTSKVVSSSVSIVSRVLRLVLGPITGGASLLLSAASLGLGAAAAVTGLTTSIVKESITLSDEAEARWLVKASMDILNDIIAIVPKITVQLCDPHMGLLEVWKAFREDIEDIRRDRTIPCPTLPRIRGGRIRGPGLRGLMFGLDVYHLVTDSMDLYDGAKT</sequence>
<dbReference type="GO" id="GO:0006869">
    <property type="term" value="P:lipid transport"/>
    <property type="evidence" value="ECO:0007669"/>
    <property type="project" value="InterPro"/>
</dbReference>
<organism evidence="3 4">
    <name type="scientific">Neotoma lepida</name>
    <name type="common">Desert woodrat</name>
    <dbReference type="NCBI Taxonomy" id="56216"/>
    <lineage>
        <taxon>Eukaryota</taxon>
        <taxon>Metazoa</taxon>
        <taxon>Chordata</taxon>
        <taxon>Craniata</taxon>
        <taxon>Vertebrata</taxon>
        <taxon>Euteleostomi</taxon>
        <taxon>Mammalia</taxon>
        <taxon>Eutheria</taxon>
        <taxon>Euarchontoglires</taxon>
        <taxon>Glires</taxon>
        <taxon>Rodentia</taxon>
        <taxon>Myomorpha</taxon>
        <taxon>Muroidea</taxon>
        <taxon>Cricetidae</taxon>
        <taxon>Neotominae</taxon>
        <taxon>Neotoma</taxon>
    </lineage>
</organism>
<dbReference type="GO" id="GO:0016020">
    <property type="term" value="C:membrane"/>
    <property type="evidence" value="ECO:0007669"/>
    <property type="project" value="TreeGrafter"/>
</dbReference>
<dbReference type="Pfam" id="PF05461">
    <property type="entry name" value="ApoL"/>
    <property type="match status" value="1"/>
</dbReference>
<comment type="caution">
    <text evidence="3">The sequence shown here is derived from an EMBL/GenBank/DDBJ whole genome shotgun (WGS) entry which is preliminary data.</text>
</comment>
<feature type="coiled-coil region" evidence="2">
    <location>
        <begin position="104"/>
        <end position="135"/>
    </location>
</feature>
<name>A0A1A6HXA2_NEOLE</name>
<evidence type="ECO:0000313" key="4">
    <source>
        <dbReference type="Proteomes" id="UP000092124"/>
    </source>
</evidence>
<dbReference type="GO" id="GO:0005576">
    <property type="term" value="C:extracellular region"/>
    <property type="evidence" value="ECO:0007669"/>
    <property type="project" value="InterPro"/>
</dbReference>